<evidence type="ECO:0000313" key="4">
    <source>
        <dbReference type="Proteomes" id="UP000600946"/>
    </source>
</evidence>
<proteinExistence type="predicted"/>
<dbReference type="EMBL" id="BMUU01000023">
    <property type="protein sequence ID" value="GGY70048.1"/>
    <property type="molecule type" value="Genomic_DNA"/>
</dbReference>
<evidence type="ECO:0000256" key="1">
    <source>
        <dbReference type="SAM" id="MobiDB-lite"/>
    </source>
</evidence>
<protein>
    <recommendedName>
        <fullName evidence="2">Pvc16 N-terminal domain-containing protein</fullName>
    </recommendedName>
</protein>
<dbReference type="Proteomes" id="UP000600946">
    <property type="component" value="Unassembled WGS sequence"/>
</dbReference>
<name>A0ABQ3AYS2_9ACTN</name>
<feature type="compositionally biased region" description="Gly residues" evidence="1">
    <location>
        <begin position="249"/>
        <end position="260"/>
    </location>
</feature>
<comment type="caution">
    <text evidence="3">The sequence shown here is derived from an EMBL/GenBank/DDBJ whole genome shotgun (WGS) entry which is preliminary data.</text>
</comment>
<evidence type="ECO:0000313" key="3">
    <source>
        <dbReference type="EMBL" id="GGY70048.1"/>
    </source>
</evidence>
<reference evidence="4" key="1">
    <citation type="journal article" date="2019" name="Int. J. Syst. Evol. Microbiol.">
        <title>The Global Catalogue of Microorganisms (GCM) 10K type strain sequencing project: providing services to taxonomists for standard genome sequencing and annotation.</title>
        <authorList>
            <consortium name="The Broad Institute Genomics Platform"/>
            <consortium name="The Broad Institute Genome Sequencing Center for Infectious Disease"/>
            <person name="Wu L."/>
            <person name="Ma J."/>
        </authorList>
    </citation>
    <scope>NUCLEOTIDE SEQUENCE [LARGE SCALE GENOMIC DNA]</scope>
    <source>
        <strain evidence="4">JCM 4594</strain>
    </source>
</reference>
<gene>
    <name evidence="3" type="ORF">GCM10010326_75340</name>
</gene>
<feature type="compositionally biased region" description="Low complexity" evidence="1">
    <location>
        <begin position="217"/>
        <end position="227"/>
    </location>
</feature>
<accession>A0ABQ3AYS2</accession>
<feature type="compositionally biased region" description="Basic and acidic residues" evidence="1">
    <location>
        <begin position="189"/>
        <end position="198"/>
    </location>
</feature>
<dbReference type="InterPro" id="IPR025351">
    <property type="entry name" value="Pvc16_N"/>
</dbReference>
<dbReference type="GeneID" id="96295367"/>
<keyword evidence="4" id="KW-1185">Reference proteome</keyword>
<organism evidence="3 4">
    <name type="scientific">Streptomyces xanthochromogenes</name>
    <dbReference type="NCBI Taxonomy" id="67384"/>
    <lineage>
        <taxon>Bacteria</taxon>
        <taxon>Bacillati</taxon>
        <taxon>Actinomycetota</taxon>
        <taxon>Actinomycetes</taxon>
        <taxon>Kitasatosporales</taxon>
        <taxon>Streptomycetaceae</taxon>
        <taxon>Streptomyces</taxon>
    </lineage>
</organism>
<feature type="domain" description="Pvc16 N-terminal" evidence="2">
    <location>
        <begin position="4"/>
        <end position="181"/>
    </location>
</feature>
<sequence length="260" mass="27939">MIHEIDEALRRILRGGALPDGTGEVVFEAPTRDWAARRNTPTLNAYLYDIREDVARRERGSYAERDANGVVLRRRQPPRWYRLSYLLTAWTSRPEDEHRLLSGALACLLPHEMLPQEFVPRALDAYNASIPLTVAVPPAESRSLADIWSALGGELKPSLDVVITTPFPVTPVYPVAPPVTEGVVTVRGRDGVPADAKPRLMRGSLSGARKDAGTREGGAQDAGTQDGAGKDAAEKDKAGKDKAGKDGAGENGAGKDGGAR</sequence>
<evidence type="ECO:0000259" key="2">
    <source>
        <dbReference type="Pfam" id="PF14065"/>
    </source>
</evidence>
<feature type="region of interest" description="Disordered" evidence="1">
    <location>
        <begin position="189"/>
        <end position="260"/>
    </location>
</feature>
<dbReference type="RefSeq" id="WP_229893089.1">
    <property type="nucleotide sequence ID" value="NZ_BMUU01000023.1"/>
</dbReference>
<dbReference type="Pfam" id="PF14065">
    <property type="entry name" value="Pvc16_N"/>
    <property type="match status" value="1"/>
</dbReference>
<feature type="compositionally biased region" description="Basic and acidic residues" evidence="1">
    <location>
        <begin position="228"/>
        <end position="248"/>
    </location>
</feature>